<dbReference type="GO" id="GO:0000978">
    <property type="term" value="F:RNA polymerase II cis-regulatory region sequence-specific DNA binding"/>
    <property type="evidence" value="ECO:0007669"/>
    <property type="project" value="TreeGrafter"/>
</dbReference>
<evidence type="ECO:0000313" key="16">
    <source>
        <dbReference type="EMBL" id="CAF2200123.1"/>
    </source>
</evidence>
<keyword evidence="5" id="KW-0805">Transcription regulation</keyword>
<evidence type="ECO:0000313" key="12">
    <source>
        <dbReference type="EMBL" id="CAF1450230.1"/>
    </source>
</evidence>
<accession>A0A819MAB8</accession>
<dbReference type="EMBL" id="CAJNOW010005446">
    <property type="protein sequence ID" value="CAF1450230.1"/>
    <property type="molecule type" value="Genomic_DNA"/>
</dbReference>
<evidence type="ECO:0000256" key="6">
    <source>
        <dbReference type="ARBA" id="ARBA00023125"/>
    </source>
</evidence>
<feature type="domain" description="Nuclear receptor" evidence="10">
    <location>
        <begin position="42"/>
        <end position="117"/>
    </location>
</feature>
<dbReference type="Proteomes" id="UP000663866">
    <property type="component" value="Unassembled WGS sequence"/>
</dbReference>
<organism evidence="19 21">
    <name type="scientific">Rotaria magnacalcarata</name>
    <dbReference type="NCBI Taxonomy" id="392030"/>
    <lineage>
        <taxon>Eukaryota</taxon>
        <taxon>Metazoa</taxon>
        <taxon>Spiralia</taxon>
        <taxon>Gnathifera</taxon>
        <taxon>Rotifera</taxon>
        <taxon>Eurotatoria</taxon>
        <taxon>Bdelloidea</taxon>
        <taxon>Philodinida</taxon>
        <taxon>Philodinidae</taxon>
        <taxon>Rotaria</taxon>
    </lineage>
</organism>
<dbReference type="Proteomes" id="UP000663856">
    <property type="component" value="Unassembled WGS sequence"/>
</dbReference>
<dbReference type="Gene3D" id="3.30.50.10">
    <property type="entry name" value="Erythroid Transcription Factor GATA-1, subunit A"/>
    <property type="match status" value="1"/>
</dbReference>
<keyword evidence="2" id="KW-0479">Metal-binding</keyword>
<dbReference type="InterPro" id="IPR035500">
    <property type="entry name" value="NHR-like_dom_sf"/>
</dbReference>
<evidence type="ECO:0000313" key="20">
    <source>
        <dbReference type="EMBL" id="CAF4004447.1"/>
    </source>
</evidence>
<dbReference type="EMBL" id="CAJNRF010014870">
    <property type="protein sequence ID" value="CAF2162139.1"/>
    <property type="molecule type" value="Genomic_DNA"/>
</dbReference>
<dbReference type="GO" id="GO:0009755">
    <property type="term" value="P:hormone-mediated signaling pathway"/>
    <property type="evidence" value="ECO:0007669"/>
    <property type="project" value="TreeGrafter"/>
</dbReference>
<keyword evidence="7" id="KW-0804">Transcription</keyword>
<proteinExistence type="inferred from homology"/>
<dbReference type="PROSITE" id="PS51030">
    <property type="entry name" value="NUCLEAR_REC_DBD_2"/>
    <property type="match status" value="1"/>
</dbReference>
<evidence type="ECO:0000256" key="3">
    <source>
        <dbReference type="ARBA" id="ARBA00022771"/>
    </source>
</evidence>
<gene>
    <name evidence="17" type="ORF">BYL167_LOCUS6672</name>
    <name evidence="13" type="ORF">CJN711_LOCUS32646</name>
    <name evidence="18" type="ORF">GIL414_LOCUS6505</name>
    <name evidence="12" type="ORF">KQP761_LOCUS11967</name>
    <name evidence="16" type="ORF">MBJ925_LOCUS35338</name>
    <name evidence="19" type="ORF">OVN521_LOCUS13708</name>
    <name evidence="20" type="ORF">UXM345_LOCUS16378</name>
    <name evidence="15" type="ORF">WKI299_LOCUS32280</name>
    <name evidence="14" type="ORF">XDN619_LOCUS17113</name>
</gene>
<dbReference type="SUPFAM" id="SSF57716">
    <property type="entry name" value="Glucocorticoid receptor-like (DNA-binding domain)"/>
    <property type="match status" value="1"/>
</dbReference>
<keyword evidence="4" id="KW-0862">Zinc</keyword>
<evidence type="ECO:0000259" key="11">
    <source>
        <dbReference type="PROSITE" id="PS51843"/>
    </source>
</evidence>
<comment type="similarity">
    <text evidence="1">Belongs to the nuclear hormone receptor family.</text>
</comment>
<dbReference type="CDD" id="cd06916">
    <property type="entry name" value="NR_DBD_like"/>
    <property type="match status" value="1"/>
</dbReference>
<evidence type="ECO:0000256" key="4">
    <source>
        <dbReference type="ARBA" id="ARBA00022833"/>
    </source>
</evidence>
<dbReference type="SMART" id="SM00399">
    <property type="entry name" value="ZnF_C4"/>
    <property type="match status" value="1"/>
</dbReference>
<feature type="domain" description="NR LBD" evidence="11">
    <location>
        <begin position="312"/>
        <end position="543"/>
    </location>
</feature>
<dbReference type="EMBL" id="CAJOBF010002028">
    <property type="protein sequence ID" value="CAF4004447.1"/>
    <property type="molecule type" value="Genomic_DNA"/>
</dbReference>
<comment type="caution">
    <text evidence="19">The sequence shown here is derived from an EMBL/GenBank/DDBJ whole genome shotgun (WGS) entry which is preliminary data.</text>
</comment>
<dbReference type="Proteomes" id="UP000663834">
    <property type="component" value="Unassembled WGS sequence"/>
</dbReference>
<dbReference type="Proteomes" id="UP000663887">
    <property type="component" value="Unassembled WGS sequence"/>
</dbReference>
<dbReference type="AlphaFoldDB" id="A0A819MAB8"/>
<dbReference type="Gene3D" id="1.10.565.10">
    <property type="entry name" value="Retinoid X Receptor"/>
    <property type="match status" value="1"/>
</dbReference>
<keyword evidence="3" id="KW-0863">Zinc-finger</keyword>
<evidence type="ECO:0000259" key="10">
    <source>
        <dbReference type="PROSITE" id="PS51030"/>
    </source>
</evidence>
<dbReference type="GO" id="GO:0004879">
    <property type="term" value="F:nuclear receptor activity"/>
    <property type="evidence" value="ECO:0007669"/>
    <property type="project" value="TreeGrafter"/>
</dbReference>
<evidence type="ECO:0000256" key="2">
    <source>
        <dbReference type="ARBA" id="ARBA00022723"/>
    </source>
</evidence>
<dbReference type="EMBL" id="CAJOBH010001653">
    <property type="protein sequence ID" value="CAF3866387.1"/>
    <property type="molecule type" value="Genomic_DNA"/>
</dbReference>
<keyword evidence="21" id="KW-1185">Reference proteome</keyword>
<evidence type="ECO:0000256" key="7">
    <source>
        <dbReference type="ARBA" id="ARBA00023163"/>
    </source>
</evidence>
<dbReference type="EMBL" id="CAJNOV010015651">
    <property type="protein sequence ID" value="CAF1577739.1"/>
    <property type="molecule type" value="Genomic_DNA"/>
</dbReference>
<dbReference type="FunFam" id="3.30.50.10:FF:000030">
    <property type="entry name" value="Nuclear Hormone Receptor family"/>
    <property type="match status" value="1"/>
</dbReference>
<dbReference type="PROSITE" id="PS51843">
    <property type="entry name" value="NR_LBD"/>
    <property type="match status" value="1"/>
</dbReference>
<dbReference type="InterPro" id="IPR001628">
    <property type="entry name" value="Znf_hrmn_rcpt"/>
</dbReference>
<dbReference type="GO" id="GO:0000122">
    <property type="term" value="P:negative regulation of transcription by RNA polymerase II"/>
    <property type="evidence" value="ECO:0007669"/>
    <property type="project" value="TreeGrafter"/>
</dbReference>
<evidence type="ECO:0000313" key="15">
    <source>
        <dbReference type="EMBL" id="CAF2162139.1"/>
    </source>
</evidence>
<dbReference type="Proteomes" id="UP000681720">
    <property type="component" value="Unassembled WGS sequence"/>
</dbReference>
<dbReference type="Proteomes" id="UP000663842">
    <property type="component" value="Unassembled WGS sequence"/>
</dbReference>
<dbReference type="InterPro" id="IPR000536">
    <property type="entry name" value="Nucl_hrmn_rcpt_lig-bd"/>
</dbReference>
<evidence type="ECO:0000313" key="13">
    <source>
        <dbReference type="EMBL" id="CAF1577739.1"/>
    </source>
</evidence>
<evidence type="ECO:0000313" key="19">
    <source>
        <dbReference type="EMBL" id="CAF3977034.1"/>
    </source>
</evidence>
<protein>
    <submittedName>
        <fullName evidence="19">Uncharacterized protein</fullName>
    </submittedName>
</protein>
<evidence type="ECO:0000313" key="14">
    <source>
        <dbReference type="EMBL" id="CAF2093175.1"/>
    </source>
</evidence>
<dbReference type="GO" id="GO:0008270">
    <property type="term" value="F:zinc ion binding"/>
    <property type="evidence" value="ECO:0007669"/>
    <property type="project" value="UniProtKB-KW"/>
</dbReference>
<dbReference type="PROSITE" id="PS00031">
    <property type="entry name" value="NUCLEAR_REC_DBD_1"/>
    <property type="match status" value="1"/>
</dbReference>
<evidence type="ECO:0000313" key="21">
    <source>
        <dbReference type="Proteomes" id="UP000663866"/>
    </source>
</evidence>
<evidence type="ECO:0000256" key="1">
    <source>
        <dbReference type="ARBA" id="ARBA00005993"/>
    </source>
</evidence>
<dbReference type="PANTHER" id="PTHR24082">
    <property type="entry name" value="NUCLEAR HORMONE RECEPTOR"/>
    <property type="match status" value="1"/>
</dbReference>
<evidence type="ECO:0000313" key="17">
    <source>
        <dbReference type="EMBL" id="CAF3866387.1"/>
    </source>
</evidence>
<dbReference type="SUPFAM" id="SSF48508">
    <property type="entry name" value="Nuclear receptor ligand-binding domain"/>
    <property type="match status" value="1"/>
</dbReference>
<evidence type="ECO:0000313" key="18">
    <source>
        <dbReference type="EMBL" id="CAF3900002.1"/>
    </source>
</evidence>
<dbReference type="EMBL" id="CAJOBJ010001857">
    <property type="protein sequence ID" value="CAF3900002.1"/>
    <property type="molecule type" value="Genomic_DNA"/>
</dbReference>
<dbReference type="Proteomes" id="UP000681967">
    <property type="component" value="Unassembled WGS sequence"/>
</dbReference>
<keyword evidence="8" id="KW-0675">Receptor</keyword>
<dbReference type="OrthoDB" id="5771769at2759"/>
<keyword evidence="6" id="KW-0238">DNA-binding</keyword>
<dbReference type="Proteomes" id="UP000663855">
    <property type="component" value="Unassembled WGS sequence"/>
</dbReference>
<name>A0A819MAB8_9BILA</name>
<evidence type="ECO:0000256" key="9">
    <source>
        <dbReference type="ARBA" id="ARBA00023242"/>
    </source>
</evidence>
<dbReference type="EMBL" id="CAJNRE010019513">
    <property type="protein sequence ID" value="CAF2200123.1"/>
    <property type="molecule type" value="Genomic_DNA"/>
</dbReference>
<dbReference type="GO" id="GO:0030154">
    <property type="term" value="P:cell differentiation"/>
    <property type="evidence" value="ECO:0007669"/>
    <property type="project" value="TreeGrafter"/>
</dbReference>
<dbReference type="GO" id="GO:0045944">
    <property type="term" value="P:positive regulation of transcription by RNA polymerase II"/>
    <property type="evidence" value="ECO:0007669"/>
    <property type="project" value="TreeGrafter"/>
</dbReference>
<keyword evidence="9" id="KW-0539">Nucleus</keyword>
<dbReference type="EMBL" id="CAJNRG010007302">
    <property type="protein sequence ID" value="CAF2093175.1"/>
    <property type="molecule type" value="Genomic_DNA"/>
</dbReference>
<evidence type="ECO:0000256" key="8">
    <source>
        <dbReference type="ARBA" id="ARBA00023170"/>
    </source>
</evidence>
<dbReference type="InterPro" id="IPR013088">
    <property type="entry name" value="Znf_NHR/GATA"/>
</dbReference>
<sequence length="543" mass="62447">MPENKFMKIVDDNDEIIANQQQDSNLSQKPSKGKRTRLTFPFGVCRVCSDSATGIHYGIATCEGCKGFFKRSILRKEKYRCYFDNACLINVTNRNRCKACRFRQCTSQGMSVDGVKMGRIPKLVKERALQELQEQKTKETTSNGEINEMQTNALSCSSSDRTIDNDDSNTMETDSIEAQVPSVPVQDDSSSTCAKFEAEIKSISCGSIDDHQIDVSNSSFISTVESYLSASNSLLDMKSKTPANDRENEIKQFIYRTKYPTFLPNDFTVDETDGLSQLATGLLNNEQLQHVKVIANKLGRNSLNLATRLNDEEARFIQYLRSMSYDIFLRRSRRQKQLISRMNQMIENNIHEYPGDNATVAEYFQSIGLCCQVFTRATVLYVQELPGMKNMSVKSLERLLTRRVFDWFMLRYHQLYNDNGQCYLLAPNGFQLARCWMRYLHTDGFGNVVFDFCRRVRELNLSEKEFSVLLVYYACYDDSTMEDREIPQMLRSCYHYALYSELCQNRGDTKGKIMLSKITQVLELLIPITEQYRKEVATFVLAV</sequence>
<dbReference type="Proteomes" id="UP000663824">
    <property type="component" value="Unassembled WGS sequence"/>
</dbReference>
<dbReference type="Pfam" id="PF00105">
    <property type="entry name" value="zf-C4"/>
    <property type="match status" value="1"/>
</dbReference>
<dbReference type="PRINTS" id="PR00047">
    <property type="entry name" value="STROIDFINGER"/>
</dbReference>
<evidence type="ECO:0000256" key="5">
    <source>
        <dbReference type="ARBA" id="ARBA00023015"/>
    </source>
</evidence>
<dbReference type="PANTHER" id="PTHR24082:SF473">
    <property type="entry name" value="ECDYSONE-INDUCED PROTEIN 75B, ISOFORM B"/>
    <property type="match status" value="1"/>
</dbReference>
<dbReference type="InterPro" id="IPR050234">
    <property type="entry name" value="Nuclear_hormone_rcpt_NR1"/>
</dbReference>
<dbReference type="EMBL" id="CAJOBG010002019">
    <property type="protein sequence ID" value="CAF3977034.1"/>
    <property type="molecule type" value="Genomic_DNA"/>
</dbReference>
<reference evidence="19" key="1">
    <citation type="submission" date="2021-02" db="EMBL/GenBank/DDBJ databases">
        <authorList>
            <person name="Nowell W R."/>
        </authorList>
    </citation>
    <scope>NUCLEOTIDE SEQUENCE</scope>
</reference>